<comment type="caution">
    <text evidence="6">The sequence shown here is derived from an EMBL/GenBank/DDBJ whole genome shotgun (WGS) entry which is preliminary data.</text>
</comment>
<name>A0ABV8S945_9BACL</name>
<dbReference type="RefSeq" id="WP_204605217.1">
    <property type="nucleotide sequence ID" value="NZ_JBHSED010000012.1"/>
</dbReference>
<evidence type="ECO:0000256" key="3">
    <source>
        <dbReference type="ARBA" id="ARBA00023163"/>
    </source>
</evidence>
<dbReference type="PROSITE" id="PS00041">
    <property type="entry name" value="HTH_ARAC_FAMILY_1"/>
    <property type="match status" value="1"/>
</dbReference>
<evidence type="ECO:0000256" key="1">
    <source>
        <dbReference type="ARBA" id="ARBA00023015"/>
    </source>
</evidence>
<keyword evidence="1" id="KW-0805">Transcription regulation</keyword>
<keyword evidence="4" id="KW-0472">Membrane</keyword>
<keyword evidence="4" id="KW-1133">Transmembrane helix</keyword>
<gene>
    <name evidence="6" type="ORF">ACFO1S_07675</name>
</gene>
<sequence length="774" mass="89128">MQEHKLFFKILSYFISLLIPILLIGYIVYVNVDRLMNREVSDRLQANLTASVSNIDVNLEMVRTTHNNLLINDIVQQHLKPYSLQNVQDKISVSSIIRTIAANRSTLSSFIDTVFMYSDEDKVYTADGVVDFSTFFNKFYVFENLPEAYWKDQLKRDSIFQVVPPTTVRLSVDVSRTVIPEITTQYVNGHLITSVTTIPVRAILKALTSNSIYDSTSYVVMDSENTTMMSSGELGEEHIAEIKGSFAQEEGQISQVKMVLGGESVLVTRIISPSFGWQYYSTTPVNAFNYESSGVLTLIFWICVSLILIGIVFSLIFSLRLYNPIRNIRSILLNEPKLAGSRESDWARGEFGEISRRIHELMEEKLDISERLQHISTDRVEQYFRDLINGSPRTDEHTVTRIMADIGFVQGRYLCCCFMFQFRDRFYHDIAEADRVMILEKLKIVLLGIMRKYVNCYLVECEHNLYVCMVNLRTDEDRDQLDTALKTIRQTFEYDMVYCDLLIGVGNAYAETTAMSSSYSEAITLLDNMRSRPDNPVLDAAELELGQVYYYSFLDETKIVNALKIGEFELLKKELETIIETNRQRGVSYSNLGSLLAAVYQTGYRYLTERKQEVFRFVTEQQHQKLLQKHVLPTEWQERTDALYSFFARIIEETAVKQERRSGTVVALITEYIALHYAKDLHLEMIADEIGLSPKYVSRLFKETTGSSITDTISLTRIEKAKELLLETELKIGEIAEMTGINSRTTFLRLFKKHEGISPMDYRNAHGRREDKEK</sequence>
<protein>
    <submittedName>
        <fullName evidence="6">Helix-turn-helix domain-containing protein</fullName>
    </submittedName>
</protein>
<evidence type="ECO:0000313" key="6">
    <source>
        <dbReference type="EMBL" id="MFC4303327.1"/>
    </source>
</evidence>
<keyword evidence="7" id="KW-1185">Reference proteome</keyword>
<dbReference type="PANTHER" id="PTHR43280">
    <property type="entry name" value="ARAC-FAMILY TRANSCRIPTIONAL REGULATOR"/>
    <property type="match status" value="1"/>
</dbReference>
<dbReference type="Proteomes" id="UP001595755">
    <property type="component" value="Unassembled WGS sequence"/>
</dbReference>
<evidence type="ECO:0000256" key="4">
    <source>
        <dbReference type="SAM" id="Phobius"/>
    </source>
</evidence>
<evidence type="ECO:0000313" key="7">
    <source>
        <dbReference type="Proteomes" id="UP001595755"/>
    </source>
</evidence>
<keyword evidence="4" id="KW-0812">Transmembrane</keyword>
<feature type="transmembrane region" description="Helical" evidence="4">
    <location>
        <begin position="6"/>
        <end position="29"/>
    </location>
</feature>
<organism evidence="6 7">
    <name type="scientific">Cohnella boryungensis</name>
    <dbReference type="NCBI Taxonomy" id="768479"/>
    <lineage>
        <taxon>Bacteria</taxon>
        <taxon>Bacillati</taxon>
        <taxon>Bacillota</taxon>
        <taxon>Bacilli</taxon>
        <taxon>Bacillales</taxon>
        <taxon>Paenibacillaceae</taxon>
        <taxon>Cohnella</taxon>
    </lineage>
</organism>
<keyword evidence="2" id="KW-0238">DNA-binding</keyword>
<dbReference type="SMART" id="SM00342">
    <property type="entry name" value="HTH_ARAC"/>
    <property type="match status" value="1"/>
</dbReference>
<reference evidence="7" key="1">
    <citation type="journal article" date="2019" name="Int. J. Syst. Evol. Microbiol.">
        <title>The Global Catalogue of Microorganisms (GCM) 10K type strain sequencing project: providing services to taxonomists for standard genome sequencing and annotation.</title>
        <authorList>
            <consortium name="The Broad Institute Genomics Platform"/>
            <consortium name="The Broad Institute Genome Sequencing Center for Infectious Disease"/>
            <person name="Wu L."/>
            <person name="Ma J."/>
        </authorList>
    </citation>
    <scope>NUCLEOTIDE SEQUENCE [LARGE SCALE GENOMIC DNA]</scope>
    <source>
        <strain evidence="7">CGMCC 4.1641</strain>
    </source>
</reference>
<evidence type="ECO:0000256" key="2">
    <source>
        <dbReference type="ARBA" id="ARBA00023125"/>
    </source>
</evidence>
<accession>A0ABV8S945</accession>
<dbReference type="InterPro" id="IPR009057">
    <property type="entry name" value="Homeodomain-like_sf"/>
</dbReference>
<proteinExistence type="predicted"/>
<feature type="transmembrane region" description="Helical" evidence="4">
    <location>
        <begin position="298"/>
        <end position="322"/>
    </location>
</feature>
<dbReference type="PROSITE" id="PS01124">
    <property type="entry name" value="HTH_ARAC_FAMILY_2"/>
    <property type="match status" value="1"/>
</dbReference>
<dbReference type="SUPFAM" id="SSF46689">
    <property type="entry name" value="Homeodomain-like"/>
    <property type="match status" value="2"/>
</dbReference>
<dbReference type="InterPro" id="IPR018060">
    <property type="entry name" value="HTH_AraC"/>
</dbReference>
<dbReference type="EMBL" id="JBHSED010000012">
    <property type="protein sequence ID" value="MFC4303327.1"/>
    <property type="molecule type" value="Genomic_DNA"/>
</dbReference>
<dbReference type="Pfam" id="PF12833">
    <property type="entry name" value="HTH_18"/>
    <property type="match status" value="1"/>
</dbReference>
<dbReference type="PANTHER" id="PTHR43280:SF2">
    <property type="entry name" value="HTH-TYPE TRANSCRIPTIONAL REGULATOR EXSA"/>
    <property type="match status" value="1"/>
</dbReference>
<keyword evidence="3" id="KW-0804">Transcription</keyword>
<feature type="domain" description="HTH araC/xylS-type" evidence="5">
    <location>
        <begin position="667"/>
        <end position="765"/>
    </location>
</feature>
<dbReference type="Gene3D" id="1.10.10.60">
    <property type="entry name" value="Homeodomain-like"/>
    <property type="match status" value="2"/>
</dbReference>
<dbReference type="InterPro" id="IPR018062">
    <property type="entry name" value="HTH_AraC-typ_CS"/>
</dbReference>
<evidence type="ECO:0000259" key="5">
    <source>
        <dbReference type="PROSITE" id="PS01124"/>
    </source>
</evidence>